<evidence type="ECO:0000256" key="1">
    <source>
        <dbReference type="SAM" id="Phobius"/>
    </source>
</evidence>
<keyword evidence="1" id="KW-0812">Transmembrane</keyword>
<evidence type="ECO:0008006" key="4">
    <source>
        <dbReference type="Google" id="ProtNLM"/>
    </source>
</evidence>
<feature type="transmembrane region" description="Helical" evidence="1">
    <location>
        <begin position="339"/>
        <end position="357"/>
    </location>
</feature>
<comment type="caution">
    <text evidence="2">The sequence shown here is derived from an EMBL/GenBank/DDBJ whole genome shotgun (WGS) entry which is preliminary data.</text>
</comment>
<dbReference type="AlphaFoldDB" id="A0A538T385"/>
<feature type="transmembrane region" description="Helical" evidence="1">
    <location>
        <begin position="65"/>
        <end position="84"/>
    </location>
</feature>
<protein>
    <recommendedName>
        <fullName evidence="4">Glycosyltransferase RgtA/B/C/D-like domain-containing protein</fullName>
    </recommendedName>
</protein>
<reference evidence="2 3" key="1">
    <citation type="journal article" date="2019" name="Nat. Microbiol.">
        <title>Mediterranean grassland soil C-N compound turnover is dependent on rainfall and depth, and is mediated by genomically divergent microorganisms.</title>
        <authorList>
            <person name="Diamond S."/>
            <person name="Andeer P.F."/>
            <person name="Li Z."/>
            <person name="Crits-Christoph A."/>
            <person name="Burstein D."/>
            <person name="Anantharaman K."/>
            <person name="Lane K.R."/>
            <person name="Thomas B.C."/>
            <person name="Pan C."/>
            <person name="Northen T.R."/>
            <person name="Banfield J.F."/>
        </authorList>
    </citation>
    <scope>NUCLEOTIDE SEQUENCE [LARGE SCALE GENOMIC DNA]</scope>
    <source>
        <strain evidence="2">WS_5</strain>
    </source>
</reference>
<dbReference type="EMBL" id="VBOV01000140">
    <property type="protein sequence ID" value="TMQ58083.1"/>
    <property type="molecule type" value="Genomic_DNA"/>
</dbReference>
<evidence type="ECO:0000313" key="2">
    <source>
        <dbReference type="EMBL" id="TMQ58083.1"/>
    </source>
</evidence>
<gene>
    <name evidence="2" type="ORF">E6K75_05800</name>
</gene>
<proteinExistence type="predicted"/>
<evidence type="ECO:0000313" key="3">
    <source>
        <dbReference type="Proteomes" id="UP000320913"/>
    </source>
</evidence>
<feature type="transmembrane region" description="Helical" evidence="1">
    <location>
        <begin position="174"/>
        <end position="191"/>
    </location>
</feature>
<feature type="transmembrane region" description="Helical" evidence="1">
    <location>
        <begin position="146"/>
        <end position="168"/>
    </location>
</feature>
<name>A0A538T385_UNCEI</name>
<organism evidence="2 3">
    <name type="scientific">Eiseniibacteriota bacterium</name>
    <dbReference type="NCBI Taxonomy" id="2212470"/>
    <lineage>
        <taxon>Bacteria</taxon>
        <taxon>Candidatus Eiseniibacteriota</taxon>
    </lineage>
</organism>
<sequence>MNVGDWWRGALIVLVTIAGAAWFLFAEHEIAGTWGYSLDDSWIYATYAKNLATGNGYVFNPGEHVAGATGPLYVFLLALIYLLFQDVVLPAKVMGVACLAASGILLSKTVHRVLPQNSVAPLLAGVLLVASPPLLWGSLSGMEIPVYLLLICLGIYLYVSGHWTWAVLSWSLGVWLRPDGVVLAFLGLALRPGITLRNSIKPATVFVLVVGTYLIFNYLVGGWILPNSVKVAAHPGGNFLSGQWTMVKQAADLWIGSIGARRVAYHAVILLPAIVVGAALTIRMWPALAAYFVLFPMSLAVFRAWGGQIGRYIVPTVPFGILLAVVGLSFALHRALGRGYAVALLTLGLMCLAWQGYAVRKVGITHGWNVQNIEGMQRYIADLTRKGTSPGDTIAVNDVGAIGYFSNCFVVDLVGLVSPRLSFPEYLRRYRPKYMIVFPDWFERFATVDRSTNQVVFYDADSTYKYSPFLGVRLRKNTISSRNTMYLYERMGRNDTGIHQVPLVVH</sequence>
<feature type="transmembrane region" description="Helical" evidence="1">
    <location>
        <begin position="91"/>
        <end position="107"/>
    </location>
</feature>
<keyword evidence="1" id="KW-0472">Membrane</keyword>
<keyword evidence="1" id="KW-1133">Transmembrane helix</keyword>
<dbReference type="Proteomes" id="UP000320913">
    <property type="component" value="Unassembled WGS sequence"/>
</dbReference>
<feature type="transmembrane region" description="Helical" evidence="1">
    <location>
        <begin position="312"/>
        <end position="332"/>
    </location>
</feature>
<feature type="transmembrane region" description="Helical" evidence="1">
    <location>
        <begin position="288"/>
        <end position="306"/>
    </location>
</feature>
<feature type="transmembrane region" description="Helical" evidence="1">
    <location>
        <begin position="7"/>
        <end position="25"/>
    </location>
</feature>
<accession>A0A538T385</accession>
<feature type="transmembrane region" description="Helical" evidence="1">
    <location>
        <begin position="203"/>
        <end position="225"/>
    </location>
</feature>
<feature type="transmembrane region" description="Helical" evidence="1">
    <location>
        <begin position="263"/>
        <end position="281"/>
    </location>
</feature>
<feature type="transmembrane region" description="Helical" evidence="1">
    <location>
        <begin position="119"/>
        <end position="139"/>
    </location>
</feature>